<reference evidence="10" key="1">
    <citation type="journal article" date="2020" name="Stud. Mycol.">
        <title>101 Dothideomycetes genomes: a test case for predicting lifestyles and emergence of pathogens.</title>
        <authorList>
            <person name="Haridas S."/>
            <person name="Albert R."/>
            <person name="Binder M."/>
            <person name="Bloem J."/>
            <person name="Labutti K."/>
            <person name="Salamov A."/>
            <person name="Andreopoulos B."/>
            <person name="Baker S."/>
            <person name="Barry K."/>
            <person name="Bills G."/>
            <person name="Bluhm B."/>
            <person name="Cannon C."/>
            <person name="Castanera R."/>
            <person name="Culley D."/>
            <person name="Daum C."/>
            <person name="Ezra D."/>
            <person name="Gonzalez J."/>
            <person name="Henrissat B."/>
            <person name="Kuo A."/>
            <person name="Liang C."/>
            <person name="Lipzen A."/>
            <person name="Lutzoni F."/>
            <person name="Magnuson J."/>
            <person name="Mondo S."/>
            <person name="Nolan M."/>
            <person name="Ohm R."/>
            <person name="Pangilinan J."/>
            <person name="Park H.-J."/>
            <person name="Ramirez L."/>
            <person name="Alfaro M."/>
            <person name="Sun H."/>
            <person name="Tritt A."/>
            <person name="Yoshinaga Y."/>
            <person name="Zwiers L.-H."/>
            <person name="Turgeon B."/>
            <person name="Goodwin S."/>
            <person name="Spatafora J."/>
            <person name="Crous P."/>
            <person name="Grigoriev I."/>
        </authorList>
    </citation>
    <scope>NUCLEOTIDE SEQUENCE</scope>
    <source>
        <strain evidence="10">CBS 122681</strain>
    </source>
</reference>
<feature type="region of interest" description="Disordered" evidence="8">
    <location>
        <begin position="794"/>
        <end position="817"/>
    </location>
</feature>
<dbReference type="GO" id="GO:0000981">
    <property type="term" value="F:DNA-binding transcription factor activity, RNA polymerase II-specific"/>
    <property type="evidence" value="ECO:0007669"/>
    <property type="project" value="InterPro"/>
</dbReference>
<evidence type="ECO:0000256" key="2">
    <source>
        <dbReference type="ARBA" id="ARBA00022723"/>
    </source>
</evidence>
<dbReference type="Pfam" id="PF04082">
    <property type="entry name" value="Fungal_trans"/>
    <property type="match status" value="1"/>
</dbReference>
<evidence type="ECO:0000313" key="10">
    <source>
        <dbReference type="EMBL" id="KAF2649850.1"/>
    </source>
</evidence>
<accession>A0A6A6SQD3</accession>
<protein>
    <recommendedName>
        <fullName evidence="9">Zn(2)-C6 fungal-type domain-containing protein</fullName>
    </recommendedName>
</protein>
<evidence type="ECO:0000256" key="6">
    <source>
        <dbReference type="ARBA" id="ARBA00023163"/>
    </source>
</evidence>
<keyword evidence="5" id="KW-0238">DNA-binding</keyword>
<dbReference type="CDD" id="cd00067">
    <property type="entry name" value="GAL4"/>
    <property type="match status" value="1"/>
</dbReference>
<evidence type="ECO:0000256" key="8">
    <source>
        <dbReference type="SAM" id="MobiDB-lite"/>
    </source>
</evidence>
<dbReference type="PANTHER" id="PTHR31313">
    <property type="entry name" value="TY1 ENHANCER ACTIVATOR"/>
    <property type="match status" value="1"/>
</dbReference>
<evidence type="ECO:0000256" key="5">
    <source>
        <dbReference type="ARBA" id="ARBA00023125"/>
    </source>
</evidence>
<dbReference type="CDD" id="cd12148">
    <property type="entry name" value="fungal_TF_MHR"/>
    <property type="match status" value="1"/>
</dbReference>
<dbReference type="InterPro" id="IPR001138">
    <property type="entry name" value="Zn2Cys6_DnaBD"/>
</dbReference>
<evidence type="ECO:0000259" key="9">
    <source>
        <dbReference type="PROSITE" id="PS50048"/>
    </source>
</evidence>
<feature type="compositionally biased region" description="Basic and acidic residues" evidence="8">
    <location>
        <begin position="64"/>
        <end position="81"/>
    </location>
</feature>
<dbReference type="Gene3D" id="4.10.240.10">
    <property type="entry name" value="Zn(2)-C6 fungal-type DNA-binding domain"/>
    <property type="match status" value="1"/>
</dbReference>
<dbReference type="EMBL" id="MU004476">
    <property type="protein sequence ID" value="KAF2649850.1"/>
    <property type="molecule type" value="Genomic_DNA"/>
</dbReference>
<proteinExistence type="predicted"/>
<dbReference type="GO" id="GO:0005634">
    <property type="term" value="C:nucleus"/>
    <property type="evidence" value="ECO:0007669"/>
    <property type="project" value="UniProtKB-SubCell"/>
</dbReference>
<evidence type="ECO:0000256" key="3">
    <source>
        <dbReference type="ARBA" id="ARBA00022833"/>
    </source>
</evidence>
<dbReference type="SUPFAM" id="SSF57701">
    <property type="entry name" value="Zn2/Cys6 DNA-binding domain"/>
    <property type="match status" value="1"/>
</dbReference>
<keyword evidence="2" id="KW-0479">Metal-binding</keyword>
<dbReference type="PANTHER" id="PTHR31313:SF81">
    <property type="entry name" value="TY1 ENHANCER ACTIVATOR"/>
    <property type="match status" value="1"/>
</dbReference>
<dbReference type="PROSITE" id="PS50048">
    <property type="entry name" value="ZN2_CY6_FUNGAL_2"/>
    <property type="match status" value="1"/>
</dbReference>
<gene>
    <name evidence="10" type="ORF">K491DRAFT_609969</name>
</gene>
<keyword evidence="11" id="KW-1185">Reference proteome</keyword>
<dbReference type="SMART" id="SM00906">
    <property type="entry name" value="Fungal_trans"/>
    <property type="match status" value="1"/>
</dbReference>
<keyword evidence="3" id="KW-0862">Zinc</keyword>
<dbReference type="Proteomes" id="UP000799324">
    <property type="component" value="Unassembled WGS sequence"/>
</dbReference>
<dbReference type="GO" id="GO:0003677">
    <property type="term" value="F:DNA binding"/>
    <property type="evidence" value="ECO:0007669"/>
    <property type="project" value="UniProtKB-KW"/>
</dbReference>
<evidence type="ECO:0000256" key="7">
    <source>
        <dbReference type="ARBA" id="ARBA00023242"/>
    </source>
</evidence>
<dbReference type="GO" id="GO:0008270">
    <property type="term" value="F:zinc ion binding"/>
    <property type="evidence" value="ECO:0007669"/>
    <property type="project" value="InterPro"/>
</dbReference>
<evidence type="ECO:0000313" key="11">
    <source>
        <dbReference type="Proteomes" id="UP000799324"/>
    </source>
</evidence>
<dbReference type="GO" id="GO:0006351">
    <property type="term" value="P:DNA-templated transcription"/>
    <property type="evidence" value="ECO:0007669"/>
    <property type="project" value="InterPro"/>
</dbReference>
<evidence type="ECO:0000256" key="1">
    <source>
        <dbReference type="ARBA" id="ARBA00004123"/>
    </source>
</evidence>
<comment type="subcellular location">
    <subcellularLocation>
        <location evidence="1">Nucleus</location>
    </subcellularLocation>
</comment>
<keyword evidence="7" id="KW-0539">Nucleus</keyword>
<keyword evidence="6" id="KW-0804">Transcription</keyword>
<dbReference type="Pfam" id="PF00172">
    <property type="entry name" value="Zn_clus"/>
    <property type="match status" value="1"/>
</dbReference>
<name>A0A6A6SQD3_9PLEO</name>
<dbReference type="AlphaFoldDB" id="A0A6A6SQD3"/>
<dbReference type="InterPro" id="IPR036864">
    <property type="entry name" value="Zn2-C6_fun-type_DNA-bd_sf"/>
</dbReference>
<dbReference type="InterPro" id="IPR007219">
    <property type="entry name" value="XnlR_reg_dom"/>
</dbReference>
<dbReference type="OrthoDB" id="2162761at2759"/>
<feature type="region of interest" description="Disordered" evidence="8">
    <location>
        <begin position="1"/>
        <end position="27"/>
    </location>
</feature>
<keyword evidence="4" id="KW-0805">Transcription regulation</keyword>
<sequence length="817" mass="91365">MARGQTIKTDDDGQSSGAGETKANKRRCVQSACVPCRKRKSKCDGGTPFCATCTAVYKTECHYDEASEGRRSKPTAIKRENPGTPDANDNAEFLLKSIRSLPEPDVAELVQHIRKDPRFDIGGLADAWRKNVHLPFSTVSDNASLESDLTVVLGKPSMTQTGESRLFGHTSHLGLVPEDENYTASGPRKPLEEYNKGTWTAVTDDVAFVERLLNLYFQWSHPFYVIFSRECFYRDFHGGRQKYCSSLLVNAILAYACHFTDEPAGRTDPENFRTAGDHFFAEARRLLYEDETPSLTTTQALCVMAMREPSAGRDSSGFMYIGRCMRMVVELGLHLNTTASPARTFTPSEVEVRKVTFWGCFVVDTIWSLCVGRISQLPRSAITLEKPILEESSGVSYGHNAYQLAPRTVTSRMFLQEFSTLSELVNDTNFMYYAPKERLTSPRLLEHYSRYQNWYKNLPPPLGLPDHIELRPLPHIVVLHMLYFTVILHLFRPMLKVDLLHSDVRPRDICIESANKVTDLLRVYRRHYDMRACQLVLTHILLSVSTVHLLYSQDYETSSSNLVETLQALEDLSICHYFGARSFKIVHSLASTWNLPWPEKLKLSKLIPKDDDAPIASPVTDNFFRTQSTPAAHEAMSNGFHHPTDSPAFQSRRESLSMFANVDPPNVPSGTEPIAMAGHHPHPLANHSTSTPLPFNTSAAPNAPTPSHAHRPAEPADTLFWTPMPGFGVPILHRNPQVSPMDLNNMLRHVDDWDRFSRDGFKMSESWGTQDIGFQGTGPGFAGMGHGGGDGEMAPSGLGFETSHSQWWSGHGESGGQ</sequence>
<feature type="region of interest" description="Disordered" evidence="8">
    <location>
        <begin position="64"/>
        <end position="89"/>
    </location>
</feature>
<feature type="domain" description="Zn(2)-C6 fungal-type" evidence="9">
    <location>
        <begin position="32"/>
        <end position="63"/>
    </location>
</feature>
<dbReference type="PROSITE" id="PS00463">
    <property type="entry name" value="ZN2_CY6_FUNGAL_1"/>
    <property type="match status" value="1"/>
</dbReference>
<dbReference type="SMART" id="SM00066">
    <property type="entry name" value="GAL4"/>
    <property type="match status" value="1"/>
</dbReference>
<dbReference type="InterPro" id="IPR051615">
    <property type="entry name" value="Transcr_Regulatory_Elem"/>
</dbReference>
<evidence type="ECO:0000256" key="4">
    <source>
        <dbReference type="ARBA" id="ARBA00023015"/>
    </source>
</evidence>
<organism evidence="10 11">
    <name type="scientific">Lophiostoma macrostomum CBS 122681</name>
    <dbReference type="NCBI Taxonomy" id="1314788"/>
    <lineage>
        <taxon>Eukaryota</taxon>
        <taxon>Fungi</taxon>
        <taxon>Dikarya</taxon>
        <taxon>Ascomycota</taxon>
        <taxon>Pezizomycotina</taxon>
        <taxon>Dothideomycetes</taxon>
        <taxon>Pleosporomycetidae</taxon>
        <taxon>Pleosporales</taxon>
        <taxon>Lophiostomataceae</taxon>
        <taxon>Lophiostoma</taxon>
    </lineage>
</organism>